<dbReference type="SUPFAM" id="SSF54695">
    <property type="entry name" value="POZ domain"/>
    <property type="match status" value="1"/>
</dbReference>
<name>H2EFA3_9VIRU</name>
<dbReference type="Pfam" id="PF02214">
    <property type="entry name" value="BTB_2"/>
    <property type="match status" value="1"/>
</dbReference>
<reference evidence="2" key="1">
    <citation type="submission" date="2011-10" db="EMBL/GenBank/DDBJ databases">
        <title>Provirophages and transpovirons: unique mobilome of giant viruses.</title>
        <authorList>
            <person name="Desnues C."/>
            <person name="LaScola B."/>
            <person name="Yutin N."/>
            <person name="Fournous G."/>
            <person name="Koonin E."/>
            <person name="Raoult D."/>
        </authorList>
    </citation>
    <scope>NUCLEOTIDE SEQUENCE</scope>
    <source>
        <strain evidence="2">Mv13-mv</strain>
    </source>
</reference>
<feature type="domain" description="Potassium channel tetramerisation-type BTB" evidence="1">
    <location>
        <begin position="83"/>
        <end position="140"/>
    </location>
</feature>
<dbReference type="Gene3D" id="3.30.710.10">
    <property type="entry name" value="Potassium Channel Kv1.1, Chain A"/>
    <property type="match status" value="1"/>
</dbReference>
<dbReference type="InterPro" id="IPR011333">
    <property type="entry name" value="SKP1/BTB/POZ_sf"/>
</dbReference>
<accession>H2EFA3</accession>
<protein>
    <submittedName>
        <fullName evidence="2">Putative BTB_POZ domain-containing protein</fullName>
    </submittedName>
</protein>
<sequence length="420" mass="49653">MDDNTIINIKTKEGIIQTYFQTIKLCQPLVDKIENNAIFVDIEYRKMLTLLNYLRGVFKMEKLLRIAYDLKNIGIEIEMNGYVFINVGGKIFCLEKLKLENKFDYFEMFFRRYESLHPDYTSILIDRCPIIFKLILNYHIYKSIRIKPLYIDEDEKHYCTNKFSIKHMDFKHITHIKSSLSTDIYKLDTNEINADNVYIFEEYDIKNNPIIFFYTEDIADLNCLNNIEIINSGINVNTKLHIHNENIYYDKKINLLIINGKKIIVEKTSKLHLYNRHLLNYGTFKVILPKEIIVKEYKVSNKLDVGSSENIVTKKVNESNITIFPNDICSVNFILTNIKVISDKKIGFKVTAEIYFNEELVCKSLLSGRESIITGLRNYYYYKICLPSKNKFKIIFKFPEDMEDKEIMFLCDYSITDIDN</sequence>
<dbReference type="InterPro" id="IPR003131">
    <property type="entry name" value="T1-type_BTB"/>
</dbReference>
<organism evidence="2">
    <name type="scientific">Moumouvirus sp. 'Monve'</name>
    <dbReference type="NCBI Taxonomy" id="1128131"/>
    <lineage>
        <taxon>Viruses</taxon>
        <taxon>Varidnaviria</taxon>
        <taxon>Bamfordvirae</taxon>
        <taxon>Nucleocytoviricota</taxon>
        <taxon>Megaviricetes</taxon>
        <taxon>Imitervirales</taxon>
        <taxon>Mimiviridae</taxon>
        <taxon>Megamimivirinae</taxon>
        <taxon>Moumouvirus</taxon>
    </lineage>
</organism>
<proteinExistence type="predicted"/>
<gene>
    <name evidence="2" type="ORF">mv_R966</name>
</gene>
<dbReference type="GO" id="GO:0051260">
    <property type="term" value="P:protein homooligomerization"/>
    <property type="evidence" value="ECO:0007669"/>
    <property type="project" value="InterPro"/>
</dbReference>
<evidence type="ECO:0000313" key="2">
    <source>
        <dbReference type="EMBL" id="AEX63168.1"/>
    </source>
</evidence>
<dbReference type="EMBL" id="JN885999">
    <property type="protein sequence ID" value="AEX63168.1"/>
    <property type="molecule type" value="Genomic_DNA"/>
</dbReference>
<evidence type="ECO:0000259" key="1">
    <source>
        <dbReference type="Pfam" id="PF02214"/>
    </source>
</evidence>